<proteinExistence type="predicted"/>
<evidence type="ECO:0000259" key="1">
    <source>
        <dbReference type="Pfam" id="PF25559"/>
    </source>
</evidence>
<dbReference type="RefSeq" id="WP_076878139.1">
    <property type="nucleotide sequence ID" value="NZ_MLCN01000022.1"/>
</dbReference>
<dbReference type="STRING" id="1907941.BKE30_08275"/>
<reference evidence="2 3" key="1">
    <citation type="submission" date="2016-10" db="EMBL/GenBank/DDBJ databases">
        <title>Draft Genome sequence of Alkanindiges sp. strain H1.</title>
        <authorList>
            <person name="Subhash Y."/>
            <person name="Lee S."/>
        </authorList>
    </citation>
    <scope>NUCLEOTIDE SEQUENCE [LARGE SCALE GENOMIC DNA]</scope>
    <source>
        <strain evidence="2 3">H1</strain>
    </source>
</reference>
<dbReference type="InterPro" id="IPR057691">
    <property type="entry name" value="DUF7931"/>
</dbReference>
<dbReference type="AlphaFoldDB" id="A0A1S8CVG5"/>
<comment type="caution">
    <text evidence="2">The sequence shown here is derived from an EMBL/GenBank/DDBJ whole genome shotgun (WGS) entry which is preliminary data.</text>
</comment>
<organism evidence="2 3">
    <name type="scientific">Alkanindiges hydrocarboniclasticus</name>
    <dbReference type="NCBI Taxonomy" id="1907941"/>
    <lineage>
        <taxon>Bacteria</taxon>
        <taxon>Pseudomonadati</taxon>
        <taxon>Pseudomonadota</taxon>
        <taxon>Gammaproteobacteria</taxon>
        <taxon>Moraxellales</taxon>
        <taxon>Moraxellaceae</taxon>
        <taxon>Alkanindiges</taxon>
    </lineage>
</organism>
<dbReference type="Proteomes" id="UP000192132">
    <property type="component" value="Unassembled WGS sequence"/>
</dbReference>
<feature type="domain" description="DUF7931" evidence="1">
    <location>
        <begin position="90"/>
        <end position="237"/>
    </location>
</feature>
<dbReference type="SUPFAM" id="SSF56024">
    <property type="entry name" value="Phospholipase D/nuclease"/>
    <property type="match status" value="1"/>
</dbReference>
<evidence type="ECO:0000313" key="3">
    <source>
        <dbReference type="Proteomes" id="UP000192132"/>
    </source>
</evidence>
<sequence length="239" mass="26863">MDDASSTPPDQITDAGEHDEGIEYIPVHVKIGTASASAESRHTPVQSVPMADVHPDGFYNKISDEAMPDNEAATASQQANQQVAISGKDVIQQALVKLLGLARREVLIIMPYMHELFDDKRISQGLLDFIRHSPKRDVLMLLNSLADQQASTHQLVKLAQRISSRVQLKQVNSLLEPPVMESDYLVVIDRMHILRIDDIDTYSAWFDVNFASRAQKYAASLLQQWPKAKEIAEFRQFKL</sequence>
<name>A0A1S8CVG5_9GAMM</name>
<gene>
    <name evidence="2" type="ORF">BKE30_08275</name>
</gene>
<dbReference type="Pfam" id="PF25559">
    <property type="entry name" value="DUF7931"/>
    <property type="match status" value="1"/>
</dbReference>
<evidence type="ECO:0000313" key="2">
    <source>
        <dbReference type="EMBL" id="ONG39777.1"/>
    </source>
</evidence>
<protein>
    <recommendedName>
        <fullName evidence="1">DUF7931 domain-containing protein</fullName>
    </recommendedName>
</protein>
<dbReference type="EMBL" id="MLCN01000022">
    <property type="protein sequence ID" value="ONG39777.1"/>
    <property type="molecule type" value="Genomic_DNA"/>
</dbReference>
<keyword evidence="3" id="KW-1185">Reference proteome</keyword>
<accession>A0A1S8CVG5</accession>
<dbReference type="OrthoDB" id="6716992at2"/>